<accession>A0A7S2N7Z9</accession>
<evidence type="ECO:0000256" key="1">
    <source>
        <dbReference type="SAM" id="MobiDB-lite"/>
    </source>
</evidence>
<dbReference type="EMBL" id="HBGU01065516">
    <property type="protein sequence ID" value="CAD9524648.1"/>
    <property type="molecule type" value="Transcribed_RNA"/>
</dbReference>
<reference evidence="2" key="1">
    <citation type="submission" date="2021-01" db="EMBL/GenBank/DDBJ databases">
        <authorList>
            <person name="Corre E."/>
            <person name="Pelletier E."/>
            <person name="Niang G."/>
            <person name="Scheremetjew M."/>
            <person name="Finn R."/>
            <person name="Kale V."/>
            <person name="Holt S."/>
            <person name="Cochrane G."/>
            <person name="Meng A."/>
            <person name="Brown T."/>
            <person name="Cohen L."/>
        </authorList>
    </citation>
    <scope>NUCLEOTIDE SEQUENCE</scope>
    <source>
        <strain evidence="2">UTEX LB 985</strain>
    </source>
</reference>
<evidence type="ECO:0000313" key="2">
    <source>
        <dbReference type="EMBL" id="CAD9524648.1"/>
    </source>
</evidence>
<feature type="compositionally biased region" description="Basic and acidic residues" evidence="1">
    <location>
        <begin position="43"/>
        <end position="58"/>
    </location>
</feature>
<feature type="region of interest" description="Disordered" evidence="1">
    <location>
        <begin position="1"/>
        <end position="29"/>
    </location>
</feature>
<feature type="region of interest" description="Disordered" evidence="1">
    <location>
        <begin position="41"/>
        <end position="68"/>
    </location>
</feature>
<feature type="region of interest" description="Disordered" evidence="1">
    <location>
        <begin position="125"/>
        <end position="189"/>
    </location>
</feature>
<feature type="compositionally biased region" description="Basic and acidic residues" evidence="1">
    <location>
        <begin position="179"/>
        <end position="189"/>
    </location>
</feature>
<organism evidence="2">
    <name type="scientific">Haptolina brevifila</name>
    <dbReference type="NCBI Taxonomy" id="156173"/>
    <lineage>
        <taxon>Eukaryota</taxon>
        <taxon>Haptista</taxon>
        <taxon>Haptophyta</taxon>
        <taxon>Prymnesiophyceae</taxon>
        <taxon>Prymnesiales</taxon>
        <taxon>Prymnesiaceae</taxon>
        <taxon>Haptolina</taxon>
    </lineage>
</organism>
<dbReference type="AlphaFoldDB" id="A0A7S2N7Z9"/>
<protein>
    <submittedName>
        <fullName evidence="2">Uncharacterized protein</fullName>
    </submittedName>
</protein>
<feature type="compositionally biased region" description="Basic residues" evidence="1">
    <location>
        <begin position="136"/>
        <end position="146"/>
    </location>
</feature>
<name>A0A7S2N7Z9_9EUKA</name>
<sequence length="267" mass="28295">MGCGQSIEEDADPTPEPAPEREPSMTPAQREMAAINAKIAAAPKKEGAKAFKKGDKTTHKVHRAGGGAFVESDEAAEINKKLAEKKAAAAKAAAAAAAEQKPRLTKAFSLGGIALKRAMSSADTVVRQTTRNVREKSRRTLTRGRSGRQTTGKRGLVRQLTQSMFGNKGGASATALTSDGREQSQTEYRDTNGEIIPRETINTTINATLNQLIAGDEAMVPDLSANARWKANDVQGAGAPAGAKVKTPAPHNHKTSVEFKQQENLQA</sequence>
<gene>
    <name evidence="2" type="ORF">CBRE1094_LOCUS35717</name>
</gene>
<feature type="region of interest" description="Disordered" evidence="1">
    <location>
        <begin position="234"/>
        <end position="267"/>
    </location>
</feature>
<proteinExistence type="predicted"/>